<protein>
    <submittedName>
        <fullName evidence="1">Uncharacterized protein</fullName>
    </submittedName>
</protein>
<proteinExistence type="predicted"/>
<evidence type="ECO:0000313" key="2">
    <source>
        <dbReference type="Proteomes" id="UP000297595"/>
    </source>
</evidence>
<dbReference type="Proteomes" id="UP000297595">
    <property type="component" value="Unassembled WGS sequence"/>
</dbReference>
<reference evidence="1 2" key="1">
    <citation type="submission" date="2019-03" db="EMBL/GenBank/DDBJ databases">
        <title>Nematode-trapping fungi genome.</title>
        <authorList>
            <person name="Vidal-Diez De Ulzurrun G."/>
        </authorList>
    </citation>
    <scope>NUCLEOTIDE SEQUENCE [LARGE SCALE GENOMIC DNA]</scope>
    <source>
        <strain evidence="1 2">TWF154</strain>
    </source>
</reference>
<comment type="caution">
    <text evidence="1">The sequence shown here is derived from an EMBL/GenBank/DDBJ whole genome shotgun (WGS) entry which is preliminary data.</text>
</comment>
<evidence type="ECO:0000313" key="1">
    <source>
        <dbReference type="EMBL" id="TGJ64381.1"/>
    </source>
</evidence>
<accession>A0A7C8U899</accession>
<dbReference type="EMBL" id="SOZJ01000007">
    <property type="protein sequence ID" value="TGJ64381.1"/>
    <property type="molecule type" value="Genomic_DNA"/>
</dbReference>
<gene>
    <name evidence="1" type="ORF">EYR41_010442</name>
</gene>
<dbReference type="AlphaFoldDB" id="A0A7C8U899"/>
<organism evidence="1 2">
    <name type="scientific">Orbilia oligospora</name>
    <name type="common">Nematode-trapping fungus</name>
    <name type="synonym">Arthrobotrys oligospora</name>
    <dbReference type="NCBI Taxonomy" id="2813651"/>
    <lineage>
        <taxon>Eukaryota</taxon>
        <taxon>Fungi</taxon>
        <taxon>Dikarya</taxon>
        <taxon>Ascomycota</taxon>
        <taxon>Pezizomycotina</taxon>
        <taxon>Orbiliomycetes</taxon>
        <taxon>Orbiliales</taxon>
        <taxon>Orbiliaceae</taxon>
        <taxon>Orbilia</taxon>
    </lineage>
</organism>
<sequence length="136" mass="15169">MFSFYKNPTDGTLLLPPDVNQSHLTDIHKEQSPVTLEHTPHHIAACTIFRIQCQATESTETGISILEPDIAYSSSDRVAKVFGSKSMTKFFLAKKRYSLASDSFTSAAGEEECTKYVVYLAWGKKERTKDTISPDS</sequence>
<name>A0A7C8U899_ORBOL</name>